<reference evidence="1 2" key="1">
    <citation type="journal article" date="2015" name="Genome Biol.">
        <title>Comparative genomics of Steinernema reveals deeply conserved gene regulatory networks.</title>
        <authorList>
            <person name="Dillman A.R."/>
            <person name="Macchietto M."/>
            <person name="Porter C.F."/>
            <person name="Rogers A."/>
            <person name="Williams B."/>
            <person name="Antoshechkin I."/>
            <person name="Lee M.M."/>
            <person name="Goodwin Z."/>
            <person name="Lu X."/>
            <person name="Lewis E.E."/>
            <person name="Goodrich-Blair H."/>
            <person name="Stock S.P."/>
            <person name="Adams B.J."/>
            <person name="Sternberg P.W."/>
            <person name="Mortazavi A."/>
        </authorList>
    </citation>
    <scope>NUCLEOTIDE SEQUENCE [LARGE SCALE GENOMIC DNA]</scope>
    <source>
        <strain evidence="1 2">ALL</strain>
    </source>
</reference>
<dbReference type="EMBL" id="CM016762">
    <property type="protein sequence ID" value="TMS33327.1"/>
    <property type="molecule type" value="Genomic_DNA"/>
</dbReference>
<reference evidence="1 2" key="2">
    <citation type="journal article" date="2019" name="G3 (Bethesda)">
        <title>Hybrid Assembly of the Genome of the Entomopathogenic Nematode Steinernema carpocapsae Identifies the X-Chromosome.</title>
        <authorList>
            <person name="Serra L."/>
            <person name="Macchietto M."/>
            <person name="Macias-Munoz A."/>
            <person name="McGill C.J."/>
            <person name="Rodriguez I.M."/>
            <person name="Rodriguez B."/>
            <person name="Murad R."/>
            <person name="Mortazavi A."/>
        </authorList>
    </citation>
    <scope>NUCLEOTIDE SEQUENCE [LARGE SCALE GENOMIC DNA]</scope>
    <source>
        <strain evidence="1 2">ALL</strain>
    </source>
</reference>
<accession>A0A4U8UMK5</accession>
<protein>
    <submittedName>
        <fullName evidence="1">Uncharacterized protein</fullName>
    </submittedName>
</protein>
<name>A0A4U8UMK5_STECR</name>
<dbReference type="EMBL" id="AZBU02000001">
    <property type="protein sequence ID" value="TMS33327.1"/>
    <property type="molecule type" value="Genomic_DNA"/>
</dbReference>
<proteinExistence type="predicted"/>
<dbReference type="Proteomes" id="UP000298663">
    <property type="component" value="Chromosome X"/>
</dbReference>
<gene>
    <name evidence="1" type="ORF">L596_001086</name>
</gene>
<comment type="caution">
    <text evidence="1">The sequence shown here is derived from an EMBL/GenBank/DDBJ whole genome shotgun (WGS) entry which is preliminary data.</text>
</comment>
<dbReference type="AlphaFoldDB" id="A0A4U8UMK5"/>
<keyword evidence="2" id="KW-1185">Reference proteome</keyword>
<sequence length="119" mass="13455">MTQFGLSPLAVYRSGFRPSKLEKATLETLARQFQKITHEKYHGFTLGSRAYQPGADERPHWCHELLTEKPEHSMSRSVLGGPGADVLRGFWYRSGLSGEGFLARILARRLVLIPTQFLP</sequence>
<organism evidence="1 2">
    <name type="scientific">Steinernema carpocapsae</name>
    <name type="common">Entomopathogenic nematode</name>
    <dbReference type="NCBI Taxonomy" id="34508"/>
    <lineage>
        <taxon>Eukaryota</taxon>
        <taxon>Metazoa</taxon>
        <taxon>Ecdysozoa</taxon>
        <taxon>Nematoda</taxon>
        <taxon>Chromadorea</taxon>
        <taxon>Rhabditida</taxon>
        <taxon>Tylenchina</taxon>
        <taxon>Panagrolaimomorpha</taxon>
        <taxon>Strongyloidoidea</taxon>
        <taxon>Steinernematidae</taxon>
        <taxon>Steinernema</taxon>
    </lineage>
</organism>
<evidence type="ECO:0000313" key="2">
    <source>
        <dbReference type="Proteomes" id="UP000298663"/>
    </source>
</evidence>
<evidence type="ECO:0000313" key="1">
    <source>
        <dbReference type="EMBL" id="TMS33327.1"/>
    </source>
</evidence>